<proteinExistence type="predicted"/>
<reference evidence="2 3" key="1">
    <citation type="submission" date="2014-11" db="EMBL/GenBank/DDBJ databases">
        <title>A Rickettsiales Symbiont of Amoebae With Ancient Features.</title>
        <authorList>
            <person name="Schulz F."/>
            <person name="Martijn J."/>
            <person name="Wascher F."/>
            <person name="Kostanjsek R."/>
            <person name="Ettema T.J."/>
            <person name="Horn M."/>
        </authorList>
    </citation>
    <scope>NUCLEOTIDE SEQUENCE [LARGE SCALE GENOMIC DNA]</scope>
    <source>
        <strain evidence="2 3">UWC36</strain>
    </source>
</reference>
<feature type="signal peptide" evidence="1">
    <location>
        <begin position="1"/>
        <end position="31"/>
    </location>
</feature>
<protein>
    <recommendedName>
        <fullName evidence="4">Lipoprotein</fullName>
    </recommendedName>
</protein>
<evidence type="ECO:0000313" key="2">
    <source>
        <dbReference type="EMBL" id="KIE04280.1"/>
    </source>
</evidence>
<accession>A0A0C1QWA4</accession>
<organism evidence="2 3">
    <name type="scientific">Candidatus Jidaibacter acanthamoebae</name>
    <dbReference type="NCBI Taxonomy" id="86105"/>
    <lineage>
        <taxon>Bacteria</taxon>
        <taxon>Pseudomonadati</taxon>
        <taxon>Pseudomonadota</taxon>
        <taxon>Alphaproteobacteria</taxon>
        <taxon>Rickettsiales</taxon>
        <taxon>Candidatus Midichloriaceae</taxon>
        <taxon>Candidatus Jidaibacter</taxon>
    </lineage>
</organism>
<keyword evidence="1" id="KW-0732">Signal</keyword>
<dbReference type="AlphaFoldDB" id="A0A0C1QWA4"/>
<dbReference type="PROSITE" id="PS51257">
    <property type="entry name" value="PROKAR_LIPOPROTEIN"/>
    <property type="match status" value="1"/>
</dbReference>
<evidence type="ECO:0008006" key="4">
    <source>
        <dbReference type="Google" id="ProtNLM"/>
    </source>
</evidence>
<name>A0A0C1QWA4_9RICK</name>
<keyword evidence="3" id="KW-1185">Reference proteome</keyword>
<sequence length="279" mass="31712">MFFNIYKVAHMKKISLSFILALTLTSCSSNPKDKLDSEFSFQGRPIEPWCINSITHSSSPSVNLAQCSNPFSEINITSPVTPDLQKQGFMGYSYEYKNDTPVMSPPYIFYKYLGKTGELHAVHKMWSDGRSGKHSYVYLIERKGDTLNFINGYGGDRCMGGVIDAKVEAGKVKYTKQLTPLTFIQNSSKNVFDYNTSSSLSDCATCCYMTGEFSDNEMISVKLNPSLKQLFSDNKAGHMQYCFDKLFKSYVKRNKLTLNSIELNQFIDSFEKKCVKYKR</sequence>
<comment type="caution">
    <text evidence="2">The sequence shown here is derived from an EMBL/GenBank/DDBJ whole genome shotgun (WGS) entry which is preliminary data.</text>
</comment>
<feature type="chain" id="PRO_5002137718" description="Lipoprotein" evidence="1">
    <location>
        <begin position="32"/>
        <end position="279"/>
    </location>
</feature>
<evidence type="ECO:0000313" key="3">
    <source>
        <dbReference type="Proteomes" id="UP000031258"/>
    </source>
</evidence>
<dbReference type="STRING" id="86105.NF27_IN00210"/>
<dbReference type="EMBL" id="JSWE01000206">
    <property type="protein sequence ID" value="KIE04280.1"/>
    <property type="molecule type" value="Genomic_DNA"/>
</dbReference>
<gene>
    <name evidence="2" type="ORF">NF27_IN00210</name>
</gene>
<evidence type="ECO:0000256" key="1">
    <source>
        <dbReference type="SAM" id="SignalP"/>
    </source>
</evidence>
<dbReference type="Proteomes" id="UP000031258">
    <property type="component" value="Unassembled WGS sequence"/>
</dbReference>